<comment type="similarity">
    <text evidence="2 8">Belongs to the RecO family.</text>
</comment>
<sequence length="246" mass="26795">MASKTGSRKPSYRDRAFVVRTYDFAEADRVVVLLTRAHGLVRAVAKGVRKSRSRFGSRIQPFVDLDVQLYPGRNLATITAADTVAYYAGRIIEDFDRYTAGCAILETAEKLSYSDANEGAELFDATADALHALGQSGQHPTLVLDAFILRATEYAGWGLSLFDCASCQAPGPHKAFNAAAGGAVCNNCRPPGSVSVDPETLHVMWLIQHGHPASTEMVDHVHRLTSAHLQWHVESAVKSLRIMEQA</sequence>
<dbReference type="Gene3D" id="2.40.50.140">
    <property type="entry name" value="Nucleic acid-binding proteins"/>
    <property type="match status" value="1"/>
</dbReference>
<dbReference type="SUPFAM" id="SSF50249">
    <property type="entry name" value="Nucleic acid-binding proteins"/>
    <property type="match status" value="1"/>
</dbReference>
<evidence type="ECO:0000256" key="6">
    <source>
        <dbReference type="ARBA" id="ARBA00023204"/>
    </source>
</evidence>
<proteinExistence type="inferred from homology"/>
<protein>
    <recommendedName>
        <fullName evidence="3 8">DNA repair protein RecO</fullName>
    </recommendedName>
    <alternativeName>
        <fullName evidence="7 8">Recombination protein O</fullName>
    </alternativeName>
</protein>
<dbReference type="Pfam" id="PF02565">
    <property type="entry name" value="RecO_C"/>
    <property type="match status" value="1"/>
</dbReference>
<dbReference type="RefSeq" id="WP_092149711.1">
    <property type="nucleotide sequence ID" value="NZ_LT629700.1"/>
</dbReference>
<dbReference type="AlphaFoldDB" id="A0A1G9NL23"/>
<feature type="domain" description="DNA replication/recombination mediator RecO N-terminal" evidence="9">
    <location>
        <begin position="12"/>
        <end position="87"/>
    </location>
</feature>
<evidence type="ECO:0000256" key="5">
    <source>
        <dbReference type="ARBA" id="ARBA00023172"/>
    </source>
</evidence>
<dbReference type="InterPro" id="IPR037278">
    <property type="entry name" value="ARFGAP/RecO"/>
</dbReference>
<dbReference type="GO" id="GO:0043590">
    <property type="term" value="C:bacterial nucleoid"/>
    <property type="evidence" value="ECO:0007669"/>
    <property type="project" value="TreeGrafter"/>
</dbReference>
<gene>
    <name evidence="8" type="primary">recO</name>
    <name evidence="10" type="ORF">SAMN04488535_1065</name>
</gene>
<evidence type="ECO:0000259" key="9">
    <source>
        <dbReference type="Pfam" id="PF11967"/>
    </source>
</evidence>
<keyword evidence="6 8" id="KW-0234">DNA repair</keyword>
<dbReference type="EMBL" id="LT629700">
    <property type="protein sequence ID" value="SDL87054.1"/>
    <property type="molecule type" value="Genomic_DNA"/>
</dbReference>
<keyword evidence="4 8" id="KW-0227">DNA damage</keyword>
<dbReference type="GO" id="GO:0006310">
    <property type="term" value="P:DNA recombination"/>
    <property type="evidence" value="ECO:0007669"/>
    <property type="project" value="UniProtKB-UniRule"/>
</dbReference>
<evidence type="ECO:0000256" key="2">
    <source>
        <dbReference type="ARBA" id="ARBA00007452"/>
    </source>
</evidence>
<dbReference type="Proteomes" id="UP000199350">
    <property type="component" value="Chromosome I"/>
</dbReference>
<dbReference type="InterPro" id="IPR012340">
    <property type="entry name" value="NA-bd_OB-fold"/>
</dbReference>
<evidence type="ECO:0000313" key="11">
    <source>
        <dbReference type="Proteomes" id="UP000199350"/>
    </source>
</evidence>
<evidence type="ECO:0000256" key="7">
    <source>
        <dbReference type="ARBA" id="ARBA00033409"/>
    </source>
</evidence>
<dbReference type="InterPro" id="IPR022572">
    <property type="entry name" value="DNA_rep/recomb_RecO_N"/>
</dbReference>
<organism evidence="10 11">
    <name type="scientific">Corynebacterium mycetoides</name>
    <dbReference type="NCBI Taxonomy" id="38302"/>
    <lineage>
        <taxon>Bacteria</taxon>
        <taxon>Bacillati</taxon>
        <taxon>Actinomycetota</taxon>
        <taxon>Actinomycetes</taxon>
        <taxon>Mycobacteriales</taxon>
        <taxon>Corynebacteriaceae</taxon>
        <taxon>Corynebacterium</taxon>
    </lineage>
</organism>
<dbReference type="InterPro" id="IPR042242">
    <property type="entry name" value="RecO_C"/>
</dbReference>
<name>A0A1G9NL23_9CORY</name>
<keyword evidence="11" id="KW-1185">Reference proteome</keyword>
<keyword evidence="5 8" id="KW-0233">DNA recombination</keyword>
<dbReference type="Gene3D" id="1.20.1440.120">
    <property type="entry name" value="Recombination protein O, C-terminal domain"/>
    <property type="match status" value="1"/>
</dbReference>
<dbReference type="Pfam" id="PF11967">
    <property type="entry name" value="RecO_N"/>
    <property type="match status" value="1"/>
</dbReference>
<dbReference type="HAMAP" id="MF_00201">
    <property type="entry name" value="RecO"/>
    <property type="match status" value="1"/>
</dbReference>
<dbReference type="PANTHER" id="PTHR33991:SF1">
    <property type="entry name" value="DNA REPAIR PROTEIN RECO"/>
    <property type="match status" value="1"/>
</dbReference>
<dbReference type="PANTHER" id="PTHR33991">
    <property type="entry name" value="DNA REPAIR PROTEIN RECO"/>
    <property type="match status" value="1"/>
</dbReference>
<evidence type="ECO:0000256" key="3">
    <source>
        <dbReference type="ARBA" id="ARBA00021310"/>
    </source>
</evidence>
<accession>A0A1G9NL23</accession>
<dbReference type="STRING" id="38302.SAMN04488535_1065"/>
<evidence type="ECO:0000313" key="10">
    <source>
        <dbReference type="EMBL" id="SDL87054.1"/>
    </source>
</evidence>
<dbReference type="SUPFAM" id="SSF57863">
    <property type="entry name" value="ArfGap/RecO-like zinc finger"/>
    <property type="match status" value="1"/>
</dbReference>
<dbReference type="InterPro" id="IPR003717">
    <property type="entry name" value="RecO"/>
</dbReference>
<evidence type="ECO:0000256" key="8">
    <source>
        <dbReference type="HAMAP-Rule" id="MF_00201"/>
    </source>
</evidence>
<evidence type="ECO:0000256" key="4">
    <source>
        <dbReference type="ARBA" id="ARBA00022763"/>
    </source>
</evidence>
<dbReference type="OrthoDB" id="9812244at2"/>
<evidence type="ECO:0000256" key="1">
    <source>
        <dbReference type="ARBA" id="ARBA00003065"/>
    </source>
</evidence>
<reference evidence="11" key="1">
    <citation type="submission" date="2016-10" db="EMBL/GenBank/DDBJ databases">
        <authorList>
            <person name="Varghese N."/>
            <person name="Submissions S."/>
        </authorList>
    </citation>
    <scope>NUCLEOTIDE SEQUENCE [LARGE SCALE GENOMIC DNA]</scope>
    <source>
        <strain evidence="11">DSM 20632</strain>
    </source>
</reference>
<dbReference type="GO" id="GO:0006302">
    <property type="term" value="P:double-strand break repair"/>
    <property type="evidence" value="ECO:0007669"/>
    <property type="project" value="TreeGrafter"/>
</dbReference>
<comment type="function">
    <text evidence="1 8">Involved in DNA repair and RecF pathway recombination.</text>
</comment>
<dbReference type="NCBIfam" id="TIGR00613">
    <property type="entry name" value="reco"/>
    <property type="match status" value="1"/>
</dbReference>